<keyword evidence="5" id="KW-0456">Lyase</keyword>
<reference evidence="9 10" key="1">
    <citation type="submission" date="2017-01" db="EMBL/GenBank/DDBJ databases">
        <authorList>
            <person name="Mah S.A."/>
            <person name="Swanson W.J."/>
            <person name="Moy G.W."/>
            <person name="Vacquier V.D."/>
        </authorList>
    </citation>
    <scope>NUCLEOTIDE SEQUENCE [LARGE SCALE GENOMIC DNA]</scope>
    <source>
        <strain evidence="9 10">DCY110</strain>
    </source>
</reference>
<keyword evidence="10" id="KW-1185">Reference proteome</keyword>
<evidence type="ECO:0000256" key="6">
    <source>
        <dbReference type="ARBA" id="ARBA00048348"/>
    </source>
</evidence>
<dbReference type="STRING" id="1842727.RD110_05380"/>
<dbReference type="KEGG" id="rhy:RD110_05380"/>
<gene>
    <name evidence="9" type="ORF">RD110_05380</name>
</gene>
<dbReference type="PROSITE" id="PS51144">
    <property type="entry name" value="ALPHA_CA_2"/>
    <property type="match status" value="1"/>
</dbReference>
<accession>A0A1P8K395</accession>
<evidence type="ECO:0000313" key="10">
    <source>
        <dbReference type="Proteomes" id="UP000186609"/>
    </source>
</evidence>
<evidence type="ECO:0000313" key="9">
    <source>
        <dbReference type="EMBL" id="APW40484.1"/>
    </source>
</evidence>
<dbReference type="InterPro" id="IPR023561">
    <property type="entry name" value="Carbonic_anhydrase_a-class"/>
</dbReference>
<feature type="compositionally biased region" description="Basic and acidic residues" evidence="7">
    <location>
        <begin position="1"/>
        <end position="10"/>
    </location>
</feature>
<feature type="region of interest" description="Disordered" evidence="7">
    <location>
        <begin position="1"/>
        <end position="71"/>
    </location>
</feature>
<evidence type="ECO:0000256" key="5">
    <source>
        <dbReference type="ARBA" id="ARBA00023239"/>
    </source>
</evidence>
<dbReference type="PANTHER" id="PTHR18952:SF265">
    <property type="entry name" value="CARBONIC ANHYDRASE"/>
    <property type="match status" value="1"/>
</dbReference>
<feature type="compositionally biased region" description="Low complexity" evidence="7">
    <location>
        <begin position="13"/>
        <end position="31"/>
    </location>
</feature>
<dbReference type="CDD" id="cd03124">
    <property type="entry name" value="alpha_CA_prokaryotic_like"/>
    <property type="match status" value="1"/>
</dbReference>
<dbReference type="Pfam" id="PF00194">
    <property type="entry name" value="Carb_anhydrase"/>
    <property type="match status" value="1"/>
</dbReference>
<evidence type="ECO:0000256" key="2">
    <source>
        <dbReference type="ARBA" id="ARBA00012925"/>
    </source>
</evidence>
<evidence type="ECO:0000256" key="3">
    <source>
        <dbReference type="ARBA" id="ARBA00022723"/>
    </source>
</evidence>
<dbReference type="EC" id="4.2.1.1" evidence="2"/>
<organism evidence="9 10">
    <name type="scientific">Rhodoferax koreensis</name>
    <dbReference type="NCBI Taxonomy" id="1842727"/>
    <lineage>
        <taxon>Bacteria</taxon>
        <taxon>Pseudomonadati</taxon>
        <taxon>Pseudomonadota</taxon>
        <taxon>Betaproteobacteria</taxon>
        <taxon>Burkholderiales</taxon>
        <taxon>Comamonadaceae</taxon>
        <taxon>Rhodoferax</taxon>
    </lineage>
</organism>
<dbReference type="PANTHER" id="PTHR18952">
    <property type="entry name" value="CARBONIC ANHYDRASE"/>
    <property type="match status" value="1"/>
</dbReference>
<dbReference type="Proteomes" id="UP000186609">
    <property type="component" value="Chromosome"/>
</dbReference>
<name>A0A1P8K395_9BURK</name>
<dbReference type="GO" id="GO:0004089">
    <property type="term" value="F:carbonate dehydratase activity"/>
    <property type="evidence" value="ECO:0007669"/>
    <property type="project" value="UniProtKB-EC"/>
</dbReference>
<dbReference type="GO" id="GO:0008270">
    <property type="term" value="F:zinc ion binding"/>
    <property type="evidence" value="ECO:0007669"/>
    <property type="project" value="InterPro"/>
</dbReference>
<dbReference type="SMART" id="SM01057">
    <property type="entry name" value="Carb_anhydrase"/>
    <property type="match status" value="1"/>
</dbReference>
<comment type="similarity">
    <text evidence="1">Belongs to the alpha-carbonic anhydrase family.</text>
</comment>
<keyword evidence="4" id="KW-0862">Zinc</keyword>
<feature type="compositionally biased region" description="Low complexity" evidence="7">
    <location>
        <begin position="44"/>
        <end position="56"/>
    </location>
</feature>
<dbReference type="Gene3D" id="3.10.200.10">
    <property type="entry name" value="Alpha carbonic anhydrase"/>
    <property type="match status" value="1"/>
</dbReference>
<comment type="catalytic activity">
    <reaction evidence="6">
        <text>hydrogencarbonate + H(+) = CO2 + H2O</text>
        <dbReference type="Rhea" id="RHEA:10748"/>
        <dbReference type="ChEBI" id="CHEBI:15377"/>
        <dbReference type="ChEBI" id="CHEBI:15378"/>
        <dbReference type="ChEBI" id="CHEBI:16526"/>
        <dbReference type="ChEBI" id="CHEBI:17544"/>
        <dbReference type="EC" id="4.2.1.1"/>
    </reaction>
</comment>
<dbReference type="InterPro" id="IPR001148">
    <property type="entry name" value="CA_dom"/>
</dbReference>
<keyword evidence="3" id="KW-0479">Metal-binding</keyword>
<sequence>MREAIEKANSSEKPASAARPGAARKPAAATPQFTFTVPAEKKPAQPATAAAKAEALAPRRAEPTASDDEVNRQYLRARAAALGAFAATPQAAAAVGQRPAPRGGSAANNSKTAPGAPLPWSYEGAAGPLSWGQLKPEFATCATGQRQSPIAIDDNNALQGPAEPLSVDYKPSTGSVTHTGRLLQVDVLGENTLTVRGTRYRLERVEFHHPAEERINGKGFAMSAHLQHRSADGQLATVAVLLEAGAASPAVDQIVTYLPLAVDDRVGLPPAGLDLAALLPQDPRYYQFLGSLTTPPCTEDVLWIIFKQPMTVSAAQLKLFGQLFPNNARPLQPVNGRVVRAAQ</sequence>
<protein>
    <recommendedName>
        <fullName evidence="2">carbonic anhydrase</fullName>
        <ecNumber evidence="2">4.2.1.1</ecNumber>
    </recommendedName>
</protein>
<evidence type="ECO:0000256" key="4">
    <source>
        <dbReference type="ARBA" id="ARBA00022833"/>
    </source>
</evidence>
<evidence type="ECO:0000259" key="8">
    <source>
        <dbReference type="PROSITE" id="PS51144"/>
    </source>
</evidence>
<evidence type="ECO:0000256" key="1">
    <source>
        <dbReference type="ARBA" id="ARBA00010718"/>
    </source>
</evidence>
<dbReference type="InterPro" id="IPR041891">
    <property type="entry name" value="Alpha_CA_prokaryot-like"/>
</dbReference>
<dbReference type="EMBL" id="CP019236">
    <property type="protein sequence ID" value="APW40484.1"/>
    <property type="molecule type" value="Genomic_DNA"/>
</dbReference>
<evidence type="ECO:0000256" key="7">
    <source>
        <dbReference type="SAM" id="MobiDB-lite"/>
    </source>
</evidence>
<dbReference type="SUPFAM" id="SSF51069">
    <property type="entry name" value="Carbonic anhydrase"/>
    <property type="match status" value="1"/>
</dbReference>
<feature type="domain" description="Alpha-carbonic anhydrase" evidence="8">
    <location>
        <begin position="118"/>
        <end position="343"/>
    </location>
</feature>
<dbReference type="InterPro" id="IPR036398">
    <property type="entry name" value="CA_dom_sf"/>
</dbReference>
<dbReference type="AlphaFoldDB" id="A0A1P8K395"/>
<feature type="region of interest" description="Disordered" evidence="7">
    <location>
        <begin position="93"/>
        <end position="115"/>
    </location>
</feature>
<proteinExistence type="inferred from homology"/>